<reference evidence="1 2" key="1">
    <citation type="submission" date="2017-06" db="EMBL/GenBank/DDBJ databases">
        <title>Genome sequencing of cyanobaciteial culture collection at National Institute for Environmental Studies (NIES).</title>
        <authorList>
            <person name="Hirose Y."/>
            <person name="Shimura Y."/>
            <person name="Fujisawa T."/>
            <person name="Nakamura Y."/>
            <person name="Kawachi M."/>
        </authorList>
    </citation>
    <scope>NUCLEOTIDE SEQUENCE [LARGE SCALE GENOMIC DNA]</scope>
    <source>
        <strain evidence="1 2">NIES-21</strain>
    </source>
</reference>
<dbReference type="AlphaFoldDB" id="A0A1Z4GHU6"/>
<accession>A0A1Z4GHU6</accession>
<evidence type="ECO:0000313" key="1">
    <source>
        <dbReference type="EMBL" id="BAY17077.1"/>
    </source>
</evidence>
<protein>
    <submittedName>
        <fullName evidence="1">Uncharacterized protein</fullName>
    </submittedName>
</protein>
<sequence length="47" mass="5331">MLEKLLLATILTLVLRLIAEIGWSTPSNTSQKIDFYQPGEFAVMQIH</sequence>
<gene>
    <name evidence="1" type="ORF">NIES21_29110</name>
</gene>
<organism evidence="1 2">
    <name type="scientific">Anabaenopsis circularis NIES-21</name>
    <dbReference type="NCBI Taxonomy" id="1085406"/>
    <lineage>
        <taxon>Bacteria</taxon>
        <taxon>Bacillati</taxon>
        <taxon>Cyanobacteriota</taxon>
        <taxon>Cyanophyceae</taxon>
        <taxon>Nostocales</taxon>
        <taxon>Nodulariaceae</taxon>
        <taxon>Anabaenopsis</taxon>
    </lineage>
</organism>
<dbReference type="Proteomes" id="UP000218287">
    <property type="component" value="Chromosome"/>
</dbReference>
<proteinExistence type="predicted"/>
<name>A0A1Z4GHU6_9CYAN</name>
<keyword evidence="2" id="KW-1185">Reference proteome</keyword>
<dbReference type="EMBL" id="AP018174">
    <property type="protein sequence ID" value="BAY17077.1"/>
    <property type="molecule type" value="Genomic_DNA"/>
</dbReference>
<evidence type="ECO:0000313" key="2">
    <source>
        <dbReference type="Proteomes" id="UP000218287"/>
    </source>
</evidence>